<sequence length="49" mass="5690">MRSLEASDRTEPYQGHVNRPARVSPELAEFLHMLNSLENHLVEKTNRTD</sequence>
<organism evidence="1 2">
    <name type="scientific">Taklimakanibacter albus</name>
    <dbReference type="NCBI Taxonomy" id="2800327"/>
    <lineage>
        <taxon>Bacteria</taxon>
        <taxon>Pseudomonadati</taxon>
        <taxon>Pseudomonadota</taxon>
        <taxon>Alphaproteobacteria</taxon>
        <taxon>Hyphomicrobiales</taxon>
        <taxon>Aestuariivirgaceae</taxon>
        <taxon>Taklimakanibacter</taxon>
    </lineage>
</organism>
<evidence type="ECO:0000313" key="2">
    <source>
        <dbReference type="Proteomes" id="UP000616151"/>
    </source>
</evidence>
<protein>
    <submittedName>
        <fullName evidence="1">Uncharacterized protein</fullName>
    </submittedName>
</protein>
<dbReference type="Proteomes" id="UP000616151">
    <property type="component" value="Unassembled WGS sequence"/>
</dbReference>
<name>A0ACC5R7F2_9HYPH</name>
<evidence type="ECO:0000313" key="1">
    <source>
        <dbReference type="EMBL" id="MBK1868298.1"/>
    </source>
</evidence>
<gene>
    <name evidence="1" type="ORF">JHL16_18235</name>
</gene>
<dbReference type="EMBL" id="JAENHL010000007">
    <property type="protein sequence ID" value="MBK1868298.1"/>
    <property type="molecule type" value="Genomic_DNA"/>
</dbReference>
<keyword evidence="2" id="KW-1185">Reference proteome</keyword>
<accession>A0ACC5R7F2</accession>
<proteinExistence type="predicted"/>
<reference evidence="1" key="1">
    <citation type="submission" date="2021-01" db="EMBL/GenBank/DDBJ databases">
        <authorList>
            <person name="Sun Q."/>
        </authorList>
    </citation>
    <scope>NUCLEOTIDE SEQUENCE</scope>
    <source>
        <strain evidence="1">YIM B02566</strain>
    </source>
</reference>
<comment type="caution">
    <text evidence="1">The sequence shown here is derived from an EMBL/GenBank/DDBJ whole genome shotgun (WGS) entry which is preliminary data.</text>
</comment>